<dbReference type="Pfam" id="PF01434">
    <property type="entry name" value="Peptidase_M41"/>
    <property type="match status" value="1"/>
</dbReference>
<organism evidence="2 3">
    <name type="scientific">Nitrospirillum amazonense</name>
    <dbReference type="NCBI Taxonomy" id="28077"/>
    <lineage>
        <taxon>Bacteria</taxon>
        <taxon>Pseudomonadati</taxon>
        <taxon>Pseudomonadota</taxon>
        <taxon>Alphaproteobacteria</taxon>
        <taxon>Rhodospirillales</taxon>
        <taxon>Azospirillaceae</taxon>
        <taxon>Nitrospirillum</taxon>
    </lineage>
</organism>
<dbReference type="SUPFAM" id="SSF140990">
    <property type="entry name" value="FtsH protease domain-like"/>
    <property type="match status" value="1"/>
</dbReference>
<sequence length="694" mass="74587">MPAKGMKRLHEKFTPKVPEPHLSFDEVAARVLLQEAFETSRGLAAAIRRGGVTLTILVQDPSWLAAVQHVINAAMAAVAWGDPSIIPSPSDDAPLIDMAFADDEGDLAPNIGGYLNEAPDWADLDKAKDRTIDAWIVTMRDGTAPGLSLDAIEESAADHISQGRSVVISAASETDLPPRFFAAADYRLTLPPLTGMTLANSILLYAREPSVRFLPDDVCKVLTALDLKLAARPALSPEEWLGRLERMAKARGRISRPGPRLADLHGMNEAVTWGEVLRHDLAAFRAGKLPWADVDTGCVIAGPPGVGKTQFLRALAATCEVPLITASHAAWQAAGHQGNMLRAMAATFMEARQAAPCILAVDELDSFSSRHLEESSNRTYHHQIMNAFLEHLDGTQGRAGVVVVGACNFAELLDPALIRAGRFERVIHIPLPDRAALAGILRFHLGQDNLRGVDLAQFAALIEGANGADCAQIVRGAKRRARQAGRPMKREDLEVGIRPANPQPLELRQRTAIHEAGHAVAATILRPGTLVSATIRNTPTTLGQVSYRLANWTWRANDILALMQVHLAGRAAEELLLGEPSAGAGGNADCDLAAATLLAAQMHGSDGLGGQLTWLGQVTARTLPQFLTAFPKLASKVEMLLETQYAEVRTLLRNRQHAVSAVAQLLLTRETISAAEVVAAANMPSLEADRQARH</sequence>
<accession>A0A560EL27</accession>
<dbReference type="Proteomes" id="UP000319859">
    <property type="component" value="Unassembled WGS sequence"/>
</dbReference>
<evidence type="ECO:0000313" key="3">
    <source>
        <dbReference type="Proteomes" id="UP000319859"/>
    </source>
</evidence>
<dbReference type="InterPro" id="IPR037219">
    <property type="entry name" value="Peptidase_M41-like"/>
</dbReference>
<dbReference type="GO" id="GO:0005524">
    <property type="term" value="F:ATP binding"/>
    <property type="evidence" value="ECO:0007669"/>
    <property type="project" value="InterPro"/>
</dbReference>
<dbReference type="Gene3D" id="3.40.50.300">
    <property type="entry name" value="P-loop containing nucleotide triphosphate hydrolases"/>
    <property type="match status" value="1"/>
</dbReference>
<dbReference type="EMBL" id="VITN01000036">
    <property type="protein sequence ID" value="TWB10076.1"/>
    <property type="molecule type" value="Genomic_DNA"/>
</dbReference>
<dbReference type="RefSeq" id="WP_145754400.1">
    <property type="nucleotide sequence ID" value="NZ_VITN01000036.1"/>
</dbReference>
<dbReference type="InterPro" id="IPR027417">
    <property type="entry name" value="P-loop_NTPase"/>
</dbReference>
<dbReference type="InterPro" id="IPR003959">
    <property type="entry name" value="ATPase_AAA_core"/>
</dbReference>
<dbReference type="Gene3D" id="1.10.8.60">
    <property type="match status" value="1"/>
</dbReference>
<comment type="caution">
    <text evidence="2">The sequence shown here is derived from an EMBL/GenBank/DDBJ whole genome shotgun (WGS) entry which is preliminary data.</text>
</comment>
<reference evidence="2 3" key="1">
    <citation type="submission" date="2019-06" db="EMBL/GenBank/DDBJ databases">
        <title>Genomic Encyclopedia of Type Strains, Phase IV (KMG-V): Genome sequencing to study the core and pangenomes of soil and plant-associated prokaryotes.</title>
        <authorList>
            <person name="Whitman W."/>
        </authorList>
    </citation>
    <scope>NUCLEOTIDE SEQUENCE [LARGE SCALE GENOMIC DNA]</scope>
    <source>
        <strain evidence="2 3">BR 11880</strain>
    </source>
</reference>
<dbReference type="PANTHER" id="PTHR23076">
    <property type="entry name" value="METALLOPROTEASE M41 FTSH"/>
    <property type="match status" value="1"/>
</dbReference>
<dbReference type="OrthoDB" id="9809379at2"/>
<evidence type="ECO:0000259" key="1">
    <source>
        <dbReference type="SMART" id="SM00382"/>
    </source>
</evidence>
<dbReference type="Gene3D" id="1.20.58.760">
    <property type="entry name" value="Peptidase M41"/>
    <property type="match status" value="1"/>
</dbReference>
<dbReference type="AlphaFoldDB" id="A0A560EL27"/>
<dbReference type="SMART" id="SM00382">
    <property type="entry name" value="AAA"/>
    <property type="match status" value="1"/>
</dbReference>
<dbReference type="SUPFAM" id="SSF52540">
    <property type="entry name" value="P-loop containing nucleoside triphosphate hydrolases"/>
    <property type="match status" value="1"/>
</dbReference>
<dbReference type="GO" id="GO:0004176">
    <property type="term" value="F:ATP-dependent peptidase activity"/>
    <property type="evidence" value="ECO:0007669"/>
    <property type="project" value="InterPro"/>
</dbReference>
<dbReference type="CDD" id="cd19481">
    <property type="entry name" value="RecA-like_protease"/>
    <property type="match status" value="1"/>
</dbReference>
<dbReference type="GO" id="GO:0006508">
    <property type="term" value="P:proteolysis"/>
    <property type="evidence" value="ECO:0007669"/>
    <property type="project" value="InterPro"/>
</dbReference>
<dbReference type="Pfam" id="PF00004">
    <property type="entry name" value="AAA"/>
    <property type="match status" value="1"/>
</dbReference>
<evidence type="ECO:0000313" key="2">
    <source>
        <dbReference type="EMBL" id="TWB10076.1"/>
    </source>
</evidence>
<name>A0A560EL27_9PROT</name>
<dbReference type="GO" id="GO:0004222">
    <property type="term" value="F:metalloendopeptidase activity"/>
    <property type="evidence" value="ECO:0007669"/>
    <property type="project" value="InterPro"/>
</dbReference>
<dbReference type="GO" id="GO:0016887">
    <property type="term" value="F:ATP hydrolysis activity"/>
    <property type="evidence" value="ECO:0007669"/>
    <property type="project" value="InterPro"/>
</dbReference>
<proteinExistence type="predicted"/>
<dbReference type="PANTHER" id="PTHR23076:SF97">
    <property type="entry name" value="ATP-DEPENDENT ZINC METALLOPROTEASE YME1L1"/>
    <property type="match status" value="1"/>
</dbReference>
<protein>
    <submittedName>
        <fullName evidence="2">Peptidase M41-like protein</fullName>
    </submittedName>
</protein>
<gene>
    <name evidence="2" type="ORF">FBZ89_13613</name>
</gene>
<dbReference type="InterPro" id="IPR003593">
    <property type="entry name" value="AAA+_ATPase"/>
</dbReference>
<dbReference type="GO" id="GO:0005886">
    <property type="term" value="C:plasma membrane"/>
    <property type="evidence" value="ECO:0007669"/>
    <property type="project" value="TreeGrafter"/>
</dbReference>
<dbReference type="GO" id="GO:0030163">
    <property type="term" value="P:protein catabolic process"/>
    <property type="evidence" value="ECO:0007669"/>
    <property type="project" value="TreeGrafter"/>
</dbReference>
<dbReference type="InterPro" id="IPR000642">
    <property type="entry name" value="Peptidase_M41"/>
</dbReference>
<feature type="domain" description="AAA+ ATPase" evidence="1">
    <location>
        <begin position="294"/>
        <end position="433"/>
    </location>
</feature>